<dbReference type="Pfam" id="PF14226">
    <property type="entry name" value="DIOX_N"/>
    <property type="match status" value="1"/>
</dbReference>
<feature type="domain" description="Fe2OG dioxygenase" evidence="6">
    <location>
        <begin position="210"/>
        <end position="310"/>
    </location>
</feature>
<dbReference type="InterPro" id="IPR044861">
    <property type="entry name" value="IPNS-like_FE2OG_OXY"/>
</dbReference>
<evidence type="ECO:0000313" key="8">
    <source>
        <dbReference type="RefSeq" id="XP_048321952.2"/>
    </source>
</evidence>
<accession>A0ABM3I750</accession>
<keyword evidence="3" id="KW-0847">Vitamin C</keyword>
<keyword evidence="2 5" id="KW-0479">Metal-binding</keyword>
<evidence type="ECO:0000256" key="4">
    <source>
        <dbReference type="ARBA" id="ARBA00023004"/>
    </source>
</evidence>
<organism evidence="7 8">
    <name type="scientific">Ziziphus jujuba</name>
    <name type="common">Chinese jujube</name>
    <name type="synonym">Ziziphus sativa</name>
    <dbReference type="NCBI Taxonomy" id="326968"/>
    <lineage>
        <taxon>Eukaryota</taxon>
        <taxon>Viridiplantae</taxon>
        <taxon>Streptophyta</taxon>
        <taxon>Embryophyta</taxon>
        <taxon>Tracheophyta</taxon>
        <taxon>Spermatophyta</taxon>
        <taxon>Magnoliopsida</taxon>
        <taxon>eudicotyledons</taxon>
        <taxon>Gunneridae</taxon>
        <taxon>Pentapetalae</taxon>
        <taxon>rosids</taxon>
        <taxon>fabids</taxon>
        <taxon>Rosales</taxon>
        <taxon>Rhamnaceae</taxon>
        <taxon>Paliureae</taxon>
        <taxon>Ziziphus</taxon>
    </lineage>
</organism>
<dbReference type="InterPro" id="IPR026992">
    <property type="entry name" value="DIOX_N"/>
</dbReference>
<keyword evidence="7" id="KW-1185">Reference proteome</keyword>
<sequence length="359" mass="40560">MGEYISTFGSSLLVPSVQELAKDPIINVPSRYLRPDQDPTVISDHDPLCFPDKIPAVDYYNLISGDSAIASLELEKLHLACKDWGFFQLVNHGISSTLVEKIKTEVQCFFNLPMEEKQKFWQTPGEVEGFGQAFVVSEEQKLDWNDIFFVSTLPVHTRKPHLFPKLPSPFRETLETYSLELKDLAMGILEQIEKALKVKAKEVTELFEGGLQSIRTNYYPPCPQPEQVIGLTPHSDAGGLTILLQVSEVEGLQIKKDGIWVPVKPLPGAFIVNVGDALEIITIGAYRSIEHRATINSEKERLSIATFYSPRFDGEMGPAYSLITEQSPQKYRRIGVEEFFRGLFSRELDRKSYLDSMKL</sequence>
<dbReference type="Pfam" id="PF03171">
    <property type="entry name" value="2OG-FeII_Oxy"/>
    <property type="match status" value="1"/>
</dbReference>
<keyword evidence="5" id="KW-0560">Oxidoreductase</keyword>
<dbReference type="Gene3D" id="2.60.120.330">
    <property type="entry name" value="B-lactam Antibiotic, Isopenicillin N Synthase, Chain"/>
    <property type="match status" value="1"/>
</dbReference>
<dbReference type="InterPro" id="IPR027443">
    <property type="entry name" value="IPNS-like_sf"/>
</dbReference>
<reference evidence="8" key="1">
    <citation type="submission" date="2025-08" db="UniProtKB">
        <authorList>
            <consortium name="RefSeq"/>
        </authorList>
    </citation>
    <scope>IDENTIFICATION</scope>
    <source>
        <tissue evidence="8">Seedling</tissue>
    </source>
</reference>
<dbReference type="Proteomes" id="UP001652623">
    <property type="component" value="Chromosome 11"/>
</dbReference>
<protein>
    <submittedName>
        <fullName evidence="8">Protein SRG1</fullName>
    </submittedName>
</protein>
<evidence type="ECO:0000256" key="2">
    <source>
        <dbReference type="ARBA" id="ARBA00022723"/>
    </source>
</evidence>
<dbReference type="RefSeq" id="XP_048321952.2">
    <property type="nucleotide sequence ID" value="XM_048465995.2"/>
</dbReference>
<dbReference type="SUPFAM" id="SSF51197">
    <property type="entry name" value="Clavaminate synthase-like"/>
    <property type="match status" value="1"/>
</dbReference>
<keyword evidence="4 5" id="KW-0408">Iron</keyword>
<dbReference type="InterPro" id="IPR050295">
    <property type="entry name" value="Plant_2OG-oxidoreductases"/>
</dbReference>
<name>A0ABM3I750_ZIZJJ</name>
<dbReference type="InterPro" id="IPR005123">
    <property type="entry name" value="Oxoglu/Fe-dep_dioxygenase_dom"/>
</dbReference>
<dbReference type="PROSITE" id="PS51471">
    <property type="entry name" value="FE2OG_OXY"/>
    <property type="match status" value="1"/>
</dbReference>
<dbReference type="PANTHER" id="PTHR47991">
    <property type="entry name" value="OXOGLUTARATE/IRON-DEPENDENT DIOXYGENASE"/>
    <property type="match status" value="1"/>
</dbReference>
<gene>
    <name evidence="8" type="primary">LOC125419642</name>
</gene>
<evidence type="ECO:0000256" key="1">
    <source>
        <dbReference type="ARBA" id="ARBA00008056"/>
    </source>
</evidence>
<evidence type="ECO:0000256" key="5">
    <source>
        <dbReference type="RuleBase" id="RU003682"/>
    </source>
</evidence>
<evidence type="ECO:0000259" key="6">
    <source>
        <dbReference type="PROSITE" id="PS51471"/>
    </source>
</evidence>
<comment type="similarity">
    <text evidence="1 5">Belongs to the iron/ascorbate-dependent oxidoreductase family.</text>
</comment>
<evidence type="ECO:0000256" key="3">
    <source>
        <dbReference type="ARBA" id="ARBA00022896"/>
    </source>
</evidence>
<dbReference type="GeneID" id="125419642"/>
<proteinExistence type="inferred from homology"/>
<evidence type="ECO:0000313" key="7">
    <source>
        <dbReference type="Proteomes" id="UP001652623"/>
    </source>
</evidence>